<dbReference type="HOGENOM" id="CLU_1200145_0_0_1"/>
<keyword evidence="3" id="KW-1185">Reference proteome</keyword>
<dbReference type="STRING" id="1262450.S3CCI6"/>
<sequence length="231" mass="24414">MMWHRLLAVASLTGTALTATTSNKCFLETRIVNVSTTESTGVYETTTTYTSIIPTTPIQEAVTSDTIVATGTLTNYLSTTLATVYASRSSAIFAQEEVAEATGSIPPLRKLIPIYASDCANNAQYSFECRCAGATIGITTVTPPPGNGTVQTTVTPTITDKSYVTRTNTATVVVATSTHISTQLEGRVSFVSTKTFWVTLETTVTTDIATKTGGTLTETTTLPPTLNPFAV</sequence>
<evidence type="ECO:0008006" key="4">
    <source>
        <dbReference type="Google" id="ProtNLM"/>
    </source>
</evidence>
<dbReference type="Proteomes" id="UP000016923">
    <property type="component" value="Unassembled WGS sequence"/>
</dbReference>
<name>S3CCI6_OPHP1</name>
<accession>S3CCI6</accession>
<dbReference type="EMBL" id="KE148146">
    <property type="protein sequence ID" value="EPE10642.1"/>
    <property type="molecule type" value="Genomic_DNA"/>
</dbReference>
<feature type="signal peptide" evidence="1">
    <location>
        <begin position="1"/>
        <end position="18"/>
    </location>
</feature>
<feature type="chain" id="PRO_5004518588" description="Ca2+-modulated nonselective cation channel polycystin" evidence="1">
    <location>
        <begin position="19"/>
        <end position="231"/>
    </location>
</feature>
<dbReference type="VEuPathDB" id="FungiDB:F503_05737"/>
<evidence type="ECO:0000256" key="1">
    <source>
        <dbReference type="SAM" id="SignalP"/>
    </source>
</evidence>
<evidence type="ECO:0000313" key="3">
    <source>
        <dbReference type="Proteomes" id="UP000016923"/>
    </source>
</evidence>
<keyword evidence="1" id="KW-0732">Signal</keyword>
<organism evidence="2 3">
    <name type="scientific">Ophiostoma piceae (strain UAMH 11346)</name>
    <name type="common">Sap stain fungus</name>
    <dbReference type="NCBI Taxonomy" id="1262450"/>
    <lineage>
        <taxon>Eukaryota</taxon>
        <taxon>Fungi</taxon>
        <taxon>Dikarya</taxon>
        <taxon>Ascomycota</taxon>
        <taxon>Pezizomycotina</taxon>
        <taxon>Sordariomycetes</taxon>
        <taxon>Sordariomycetidae</taxon>
        <taxon>Ophiostomatales</taxon>
        <taxon>Ophiostomataceae</taxon>
        <taxon>Ophiostoma</taxon>
    </lineage>
</organism>
<dbReference type="AlphaFoldDB" id="S3CCI6"/>
<evidence type="ECO:0000313" key="2">
    <source>
        <dbReference type="EMBL" id="EPE10642.1"/>
    </source>
</evidence>
<protein>
    <recommendedName>
        <fullName evidence="4">Ca2+-modulated nonselective cation channel polycystin</fullName>
    </recommendedName>
</protein>
<gene>
    <name evidence="2" type="ORF">F503_05737</name>
</gene>
<proteinExistence type="predicted"/>
<dbReference type="eggNOG" id="ENOG502R3JU">
    <property type="taxonomic scope" value="Eukaryota"/>
</dbReference>
<reference evidence="2 3" key="1">
    <citation type="journal article" date="2013" name="BMC Genomics">
        <title>The genome and transcriptome of the pine saprophyte Ophiostoma piceae, and a comparison with the bark beetle-associated pine pathogen Grosmannia clavigera.</title>
        <authorList>
            <person name="Haridas S."/>
            <person name="Wang Y."/>
            <person name="Lim L."/>
            <person name="Massoumi Alamouti S."/>
            <person name="Jackman S."/>
            <person name="Docking R."/>
            <person name="Robertson G."/>
            <person name="Birol I."/>
            <person name="Bohlmann J."/>
            <person name="Breuil C."/>
        </authorList>
    </citation>
    <scope>NUCLEOTIDE SEQUENCE [LARGE SCALE GENOMIC DNA]</scope>
    <source>
        <strain evidence="2 3">UAMH 11346</strain>
    </source>
</reference>